<reference evidence="3 4" key="1">
    <citation type="submission" date="2007-06" db="EMBL/GenBank/DDBJ databases">
        <authorList>
            <person name="Shimkets L."/>
            <person name="Ferriera S."/>
            <person name="Johnson J."/>
            <person name="Kravitz S."/>
            <person name="Beeson K."/>
            <person name="Sutton G."/>
            <person name="Rogers Y.-H."/>
            <person name="Friedman R."/>
            <person name="Frazier M."/>
            <person name="Venter J.C."/>
        </authorList>
    </citation>
    <scope>NUCLEOTIDE SEQUENCE [LARGE SCALE GENOMIC DNA]</scope>
    <source>
        <strain evidence="3 4">SIR-1</strain>
    </source>
</reference>
<keyword evidence="2" id="KW-0732">Signal</keyword>
<sequence length="63" mass="6711">MRTLTTALLLTLIPSIAWAHEGHAAGSGWSHHALEIGVAMIIITAFAFAFTPARQAIGQRKDA</sequence>
<feature type="signal peptide" evidence="2">
    <location>
        <begin position="1"/>
        <end position="19"/>
    </location>
</feature>
<evidence type="ECO:0000313" key="3">
    <source>
        <dbReference type="EMBL" id="EDM77884.1"/>
    </source>
</evidence>
<dbReference type="RefSeq" id="WP_006973019.1">
    <property type="nucleotide sequence ID" value="NZ_ABCS01000039.1"/>
</dbReference>
<proteinExistence type="predicted"/>
<protein>
    <submittedName>
        <fullName evidence="3">Uncharacterized protein</fullName>
    </submittedName>
</protein>
<gene>
    <name evidence="3" type="ORF">PPSIR1_01617</name>
</gene>
<keyword evidence="1" id="KW-0812">Transmembrane</keyword>
<feature type="chain" id="PRO_5002697197" evidence="2">
    <location>
        <begin position="20"/>
        <end position="63"/>
    </location>
</feature>
<dbReference type="AlphaFoldDB" id="A6G8H4"/>
<name>A6G8H4_9BACT</name>
<dbReference type="STRING" id="391625.PPSIR1_01617"/>
<comment type="caution">
    <text evidence="3">The sequence shown here is derived from an EMBL/GenBank/DDBJ whole genome shotgun (WGS) entry which is preliminary data.</text>
</comment>
<feature type="transmembrane region" description="Helical" evidence="1">
    <location>
        <begin position="29"/>
        <end position="51"/>
    </location>
</feature>
<accession>A6G8H4</accession>
<organism evidence="3 4">
    <name type="scientific">Plesiocystis pacifica SIR-1</name>
    <dbReference type="NCBI Taxonomy" id="391625"/>
    <lineage>
        <taxon>Bacteria</taxon>
        <taxon>Pseudomonadati</taxon>
        <taxon>Myxococcota</taxon>
        <taxon>Polyangia</taxon>
        <taxon>Nannocystales</taxon>
        <taxon>Nannocystaceae</taxon>
        <taxon>Plesiocystis</taxon>
    </lineage>
</organism>
<dbReference type="EMBL" id="ABCS01000039">
    <property type="protein sequence ID" value="EDM77884.1"/>
    <property type="molecule type" value="Genomic_DNA"/>
</dbReference>
<evidence type="ECO:0000256" key="1">
    <source>
        <dbReference type="SAM" id="Phobius"/>
    </source>
</evidence>
<evidence type="ECO:0000313" key="4">
    <source>
        <dbReference type="Proteomes" id="UP000005801"/>
    </source>
</evidence>
<keyword evidence="1" id="KW-0472">Membrane</keyword>
<dbReference type="Proteomes" id="UP000005801">
    <property type="component" value="Unassembled WGS sequence"/>
</dbReference>
<keyword evidence="4" id="KW-1185">Reference proteome</keyword>
<keyword evidence="1" id="KW-1133">Transmembrane helix</keyword>
<evidence type="ECO:0000256" key="2">
    <source>
        <dbReference type="SAM" id="SignalP"/>
    </source>
</evidence>